<dbReference type="EMBL" id="FUWP01000025">
    <property type="protein sequence ID" value="SKA52879.1"/>
    <property type="molecule type" value="Genomic_DNA"/>
</dbReference>
<dbReference type="Pfam" id="PF04381">
    <property type="entry name" value="RdgC"/>
    <property type="match status" value="1"/>
</dbReference>
<evidence type="ECO:0000256" key="5">
    <source>
        <dbReference type="ARBA" id="ARBA00023172"/>
    </source>
</evidence>
<protein>
    <recommendedName>
        <fullName evidence="3 6">Recombination-associated protein RdgC</fullName>
    </recommendedName>
</protein>
<sequence>MKPTNILAYRITRPINLDYNKLATQLAEFKFVPCESQDICKYGWVSPMGKHSDQLLHVGGDWIILTTKKQEKIIPSSVIDDELTEKVAILESEKGCTLKRTEKATLKDEIIMDLLPKAFSRNSKTNIWICTKLNIIFVDVSSYKKAEDQLALLRKTIGSLPVVPVVASNPIAVTMTEWIKYNTVPTGFTIGEDAELKQVEKDGAVLRCKQQDLSCSEILSHIDANKFVTKLAINWQDRIDFILNDDFSIKRCKFSDELTSQNQDINHEDHAQRFDADMVLFAGEFSAFLPSLFSAIGGIEVAK</sequence>
<dbReference type="GO" id="GO:0006310">
    <property type="term" value="P:DNA recombination"/>
    <property type="evidence" value="ECO:0007669"/>
    <property type="project" value="UniProtKB-UniRule"/>
</dbReference>
<comment type="similarity">
    <text evidence="2 6">Belongs to the RdgC family.</text>
</comment>
<dbReference type="RefSeq" id="WP_080176074.1">
    <property type="nucleotide sequence ID" value="NZ_AP024857.1"/>
</dbReference>
<keyword evidence="4 6" id="KW-0963">Cytoplasm</keyword>
<dbReference type="NCBIfam" id="NF001464">
    <property type="entry name" value="PRK00321.1-5"/>
    <property type="match status" value="1"/>
</dbReference>
<reference evidence="7 8" key="1">
    <citation type="submission" date="2017-02" db="EMBL/GenBank/DDBJ databases">
        <authorList>
            <person name="Peterson S.W."/>
        </authorList>
    </citation>
    <scope>NUCLEOTIDE SEQUENCE [LARGE SCALE GENOMIC DNA]</scope>
    <source>
        <strain evidence="7 8">CECT 9189</strain>
    </source>
</reference>
<comment type="subcellular location">
    <subcellularLocation>
        <location evidence="1 6">Cytoplasm</location>
        <location evidence="1 6">Nucleoid</location>
    </subcellularLocation>
</comment>
<evidence type="ECO:0000256" key="1">
    <source>
        <dbReference type="ARBA" id="ARBA00004453"/>
    </source>
</evidence>
<dbReference type="PANTHER" id="PTHR38103">
    <property type="entry name" value="RECOMBINATION-ASSOCIATED PROTEIN RDGC"/>
    <property type="match status" value="1"/>
</dbReference>
<evidence type="ECO:0000256" key="3">
    <source>
        <dbReference type="ARBA" id="ARBA00022296"/>
    </source>
</evidence>
<accession>A0A1T4UJM1</accession>
<proteinExistence type="inferred from homology"/>
<comment type="function">
    <text evidence="6">May be involved in recombination.</text>
</comment>
<name>A0A1T4UJM1_9GAMM</name>
<evidence type="ECO:0000256" key="4">
    <source>
        <dbReference type="ARBA" id="ARBA00022490"/>
    </source>
</evidence>
<dbReference type="NCBIfam" id="NF001462">
    <property type="entry name" value="PRK00321.1-3"/>
    <property type="match status" value="1"/>
</dbReference>
<dbReference type="GO" id="GO:0043590">
    <property type="term" value="C:bacterial nucleoid"/>
    <property type="evidence" value="ECO:0007669"/>
    <property type="project" value="TreeGrafter"/>
</dbReference>
<keyword evidence="5 6" id="KW-0233">DNA recombination</keyword>
<dbReference type="HAMAP" id="MF_00194">
    <property type="entry name" value="RdgC"/>
    <property type="match status" value="1"/>
</dbReference>
<evidence type="ECO:0000256" key="2">
    <source>
        <dbReference type="ARBA" id="ARBA00008657"/>
    </source>
</evidence>
<dbReference type="GO" id="GO:0003690">
    <property type="term" value="F:double-stranded DNA binding"/>
    <property type="evidence" value="ECO:0007669"/>
    <property type="project" value="TreeGrafter"/>
</dbReference>
<dbReference type="InterPro" id="IPR007476">
    <property type="entry name" value="RdgC"/>
</dbReference>
<dbReference type="OrthoDB" id="5290530at2"/>
<dbReference type="AlphaFoldDB" id="A0A1T4UJM1"/>
<organism evidence="7 8">
    <name type="scientific">Photobacterium toruni</name>
    <dbReference type="NCBI Taxonomy" id="1935446"/>
    <lineage>
        <taxon>Bacteria</taxon>
        <taxon>Pseudomonadati</taxon>
        <taxon>Pseudomonadota</taxon>
        <taxon>Gammaproteobacteria</taxon>
        <taxon>Vibrionales</taxon>
        <taxon>Vibrionaceae</taxon>
        <taxon>Photobacterium</taxon>
    </lineage>
</organism>
<dbReference type="PANTHER" id="PTHR38103:SF1">
    <property type="entry name" value="RECOMBINATION-ASSOCIATED PROTEIN RDGC"/>
    <property type="match status" value="1"/>
</dbReference>
<dbReference type="GO" id="GO:0005737">
    <property type="term" value="C:cytoplasm"/>
    <property type="evidence" value="ECO:0007669"/>
    <property type="project" value="UniProtKB-UniRule"/>
</dbReference>
<dbReference type="GO" id="GO:0000018">
    <property type="term" value="P:regulation of DNA recombination"/>
    <property type="evidence" value="ECO:0007669"/>
    <property type="project" value="TreeGrafter"/>
</dbReference>
<dbReference type="Proteomes" id="UP000191116">
    <property type="component" value="Unassembled WGS sequence"/>
</dbReference>
<evidence type="ECO:0000313" key="8">
    <source>
        <dbReference type="Proteomes" id="UP000191116"/>
    </source>
</evidence>
<evidence type="ECO:0000256" key="6">
    <source>
        <dbReference type="HAMAP-Rule" id="MF_00194"/>
    </source>
</evidence>
<evidence type="ECO:0000313" key="7">
    <source>
        <dbReference type="EMBL" id="SKA52879.1"/>
    </source>
</evidence>
<gene>
    <name evidence="7" type="primary">rdgC_2</name>
    <name evidence="6" type="synonym">rdgC</name>
    <name evidence="7" type="ORF">CZ814_03359</name>
</gene>